<gene>
    <name evidence="1" type="ORF">TrLO_g2995</name>
</gene>
<dbReference type="Pfam" id="PF00494">
    <property type="entry name" value="SQS_PSY"/>
    <property type="match status" value="1"/>
</dbReference>
<dbReference type="InterPro" id="IPR008949">
    <property type="entry name" value="Isoprenoid_synthase_dom_sf"/>
</dbReference>
<evidence type="ECO:0000313" key="1">
    <source>
        <dbReference type="EMBL" id="GMI03374.1"/>
    </source>
</evidence>
<dbReference type="SUPFAM" id="SSF48576">
    <property type="entry name" value="Terpenoid synthases"/>
    <property type="match status" value="1"/>
</dbReference>
<dbReference type="AlphaFoldDB" id="A0A9W7CEV3"/>
<organism evidence="1 2">
    <name type="scientific">Triparma laevis f. longispina</name>
    <dbReference type="NCBI Taxonomy" id="1714387"/>
    <lineage>
        <taxon>Eukaryota</taxon>
        <taxon>Sar</taxon>
        <taxon>Stramenopiles</taxon>
        <taxon>Ochrophyta</taxon>
        <taxon>Bolidophyceae</taxon>
        <taxon>Parmales</taxon>
        <taxon>Triparmaceae</taxon>
        <taxon>Triparma</taxon>
    </lineage>
</organism>
<reference evidence="2" key="1">
    <citation type="journal article" date="2023" name="Commun. Biol.">
        <title>Genome analysis of Parmales, the sister group of diatoms, reveals the evolutionary specialization of diatoms from phago-mixotrophs to photoautotrophs.</title>
        <authorList>
            <person name="Ban H."/>
            <person name="Sato S."/>
            <person name="Yoshikawa S."/>
            <person name="Yamada K."/>
            <person name="Nakamura Y."/>
            <person name="Ichinomiya M."/>
            <person name="Sato N."/>
            <person name="Blanc-Mathieu R."/>
            <person name="Endo H."/>
            <person name="Kuwata A."/>
            <person name="Ogata H."/>
        </authorList>
    </citation>
    <scope>NUCLEOTIDE SEQUENCE [LARGE SCALE GENOMIC DNA]</scope>
    <source>
        <strain evidence="2">NIES 3700</strain>
    </source>
</reference>
<dbReference type="OrthoDB" id="270318at2759"/>
<sequence length="347" mass="39352">MWARRAFTTVVPKRVPNTAPYNYALATPCGNKQSPKAVTFRCSSSFPENNLESPDYHCTSLVKTSDHPAYLTGLLLPQSHRSSFFALRAFNVSTGMIKDLTKRGNEDVVKSKLDWWREGVSLCYDVKDGVIGEEELENYSHFRHPVIISLKKAILTNPYFTRRLFEIVLNSRRQTLGLPQFTTLEDLVKHSYSIYGSMLKLECEIVEEGSDELDLILDHLGVALGVAKNIKYMKQLVQVGEIAVPSDIAREGKVDMKMIVDDGEDVKGAVFKMACEGKEHLDQAREKLEKVKGVGKEVEAFLIEGLEAKRVYENLEKNDFLYSESEQFWDSLPVRMARGRLTRSTPF</sequence>
<protein>
    <submittedName>
        <fullName evidence="1">Uncharacterized protein</fullName>
    </submittedName>
</protein>
<evidence type="ECO:0000313" key="2">
    <source>
        <dbReference type="Proteomes" id="UP001165122"/>
    </source>
</evidence>
<dbReference type="InterPro" id="IPR002060">
    <property type="entry name" value="Squ/phyt_synthse"/>
</dbReference>
<name>A0A9W7CEV3_9STRA</name>
<proteinExistence type="predicted"/>
<comment type="caution">
    <text evidence="1">The sequence shown here is derived from an EMBL/GenBank/DDBJ whole genome shotgun (WGS) entry which is preliminary data.</text>
</comment>
<dbReference type="Proteomes" id="UP001165122">
    <property type="component" value="Unassembled WGS sequence"/>
</dbReference>
<accession>A0A9W7CEV3</accession>
<dbReference type="EMBL" id="BRXW01000057">
    <property type="protein sequence ID" value="GMI03374.1"/>
    <property type="molecule type" value="Genomic_DNA"/>
</dbReference>
<dbReference type="Gene3D" id="1.10.600.10">
    <property type="entry name" value="Farnesyl Diphosphate Synthase"/>
    <property type="match status" value="1"/>
</dbReference>
<keyword evidence="2" id="KW-1185">Reference proteome</keyword>